<comment type="caution">
    <text evidence="10">The sequence shown here is derived from an EMBL/GenBank/DDBJ whole genome shotgun (WGS) entry which is preliminary data.</text>
</comment>
<dbReference type="InterPro" id="IPR009057">
    <property type="entry name" value="Homeodomain-like_sf"/>
</dbReference>
<evidence type="ECO:0000256" key="5">
    <source>
        <dbReference type="ARBA" id="ARBA00023242"/>
    </source>
</evidence>
<dbReference type="Proteomes" id="UP001177023">
    <property type="component" value="Unassembled WGS sequence"/>
</dbReference>
<dbReference type="SMART" id="SM00389">
    <property type="entry name" value="HOX"/>
    <property type="match status" value="1"/>
</dbReference>
<dbReference type="GO" id="GO:0005634">
    <property type="term" value="C:nucleus"/>
    <property type="evidence" value="ECO:0007669"/>
    <property type="project" value="UniProtKB-SubCell"/>
</dbReference>
<keyword evidence="5 6" id="KW-0539">Nucleus</keyword>
<name>A0AA36C865_9BILA</name>
<proteinExistence type="predicted"/>
<evidence type="ECO:0000256" key="4">
    <source>
        <dbReference type="ARBA" id="ARBA00023155"/>
    </source>
</evidence>
<dbReference type="GO" id="GO:0000981">
    <property type="term" value="F:DNA-binding transcription factor activity, RNA polymerase II-specific"/>
    <property type="evidence" value="ECO:0007669"/>
    <property type="project" value="TreeGrafter"/>
</dbReference>
<dbReference type="GO" id="GO:0000978">
    <property type="term" value="F:RNA polymerase II cis-regulatory region sequence-specific DNA binding"/>
    <property type="evidence" value="ECO:0007669"/>
    <property type="project" value="TreeGrafter"/>
</dbReference>
<keyword evidence="3 6" id="KW-0238">DNA-binding</keyword>
<feature type="region of interest" description="Disordered" evidence="8">
    <location>
        <begin position="78"/>
        <end position="119"/>
    </location>
</feature>
<dbReference type="SUPFAM" id="SSF46689">
    <property type="entry name" value="Homeodomain-like"/>
    <property type="match status" value="1"/>
</dbReference>
<evidence type="ECO:0000256" key="1">
    <source>
        <dbReference type="ARBA" id="ARBA00004123"/>
    </source>
</evidence>
<reference evidence="10" key="1">
    <citation type="submission" date="2023-06" db="EMBL/GenBank/DDBJ databases">
        <authorList>
            <person name="Delattre M."/>
        </authorList>
    </citation>
    <scope>NUCLEOTIDE SEQUENCE</scope>
    <source>
        <strain evidence="10">AF72</strain>
    </source>
</reference>
<evidence type="ECO:0000256" key="6">
    <source>
        <dbReference type="PROSITE-ProRule" id="PRU00108"/>
    </source>
</evidence>
<dbReference type="PROSITE" id="PS50071">
    <property type="entry name" value="HOMEOBOX_2"/>
    <property type="match status" value="1"/>
</dbReference>
<evidence type="ECO:0000256" key="7">
    <source>
        <dbReference type="RuleBase" id="RU000682"/>
    </source>
</evidence>
<feature type="region of interest" description="Disordered" evidence="8">
    <location>
        <begin position="1"/>
        <end position="20"/>
    </location>
</feature>
<dbReference type="Pfam" id="PF00046">
    <property type="entry name" value="Homeodomain"/>
    <property type="match status" value="1"/>
</dbReference>
<dbReference type="AlphaFoldDB" id="A0AA36C865"/>
<dbReference type="PANTHER" id="PTHR45793">
    <property type="entry name" value="HOMEOBOX PROTEIN"/>
    <property type="match status" value="1"/>
</dbReference>
<comment type="subcellular location">
    <subcellularLocation>
        <location evidence="1 6 7">Nucleus</location>
    </subcellularLocation>
</comment>
<feature type="compositionally biased region" description="Basic and acidic residues" evidence="8">
    <location>
        <begin position="1"/>
        <end position="12"/>
    </location>
</feature>
<evidence type="ECO:0000256" key="8">
    <source>
        <dbReference type="SAM" id="MobiDB-lite"/>
    </source>
</evidence>
<evidence type="ECO:0000313" key="10">
    <source>
        <dbReference type="EMBL" id="CAJ0562928.1"/>
    </source>
</evidence>
<feature type="compositionally biased region" description="Polar residues" evidence="8">
    <location>
        <begin position="95"/>
        <end position="105"/>
    </location>
</feature>
<dbReference type="CDD" id="cd00086">
    <property type="entry name" value="homeodomain"/>
    <property type="match status" value="1"/>
</dbReference>
<organism evidence="10 11">
    <name type="scientific">Mesorhabditis spiculigera</name>
    <dbReference type="NCBI Taxonomy" id="96644"/>
    <lineage>
        <taxon>Eukaryota</taxon>
        <taxon>Metazoa</taxon>
        <taxon>Ecdysozoa</taxon>
        <taxon>Nematoda</taxon>
        <taxon>Chromadorea</taxon>
        <taxon>Rhabditida</taxon>
        <taxon>Rhabditina</taxon>
        <taxon>Rhabditomorpha</taxon>
        <taxon>Rhabditoidea</taxon>
        <taxon>Rhabditidae</taxon>
        <taxon>Mesorhabditinae</taxon>
        <taxon>Mesorhabditis</taxon>
    </lineage>
</organism>
<sequence length="242" mass="27514">MGGRRNREDRNAALRGRRERTSFNRMQLEHLENVFKQTKYPDLYKREELARQIQLPEGRAQVNTQVVQVWFKNRRAKDRAASKNGMMLTGERCQSRTQSGSSSADTPPPEPKVSTPIEYKPMTLPLPGTAEFDMRNEAKYASLGLQPAASTAAYVPTPEMKYATMEKVAKEEPKFDKTTVAATTTYIPDKYQETAMAADYASAWAYSGHTINYSFYNNIYSPYAQYYADPYAHYAQAPAPPY</sequence>
<keyword evidence="2" id="KW-0217">Developmental protein</keyword>
<evidence type="ECO:0000313" key="11">
    <source>
        <dbReference type="Proteomes" id="UP001177023"/>
    </source>
</evidence>
<keyword evidence="4 6" id="KW-0371">Homeobox</keyword>
<dbReference type="PANTHER" id="PTHR45793:SF5">
    <property type="entry name" value="HOMEOTIC PROTEIN OCELLILESS"/>
    <property type="match status" value="1"/>
</dbReference>
<evidence type="ECO:0000256" key="3">
    <source>
        <dbReference type="ARBA" id="ARBA00023125"/>
    </source>
</evidence>
<dbReference type="EMBL" id="CATQJA010000669">
    <property type="protein sequence ID" value="CAJ0562928.1"/>
    <property type="molecule type" value="Genomic_DNA"/>
</dbReference>
<dbReference type="Gene3D" id="1.10.10.60">
    <property type="entry name" value="Homeodomain-like"/>
    <property type="match status" value="1"/>
</dbReference>
<accession>A0AA36C865</accession>
<evidence type="ECO:0000256" key="2">
    <source>
        <dbReference type="ARBA" id="ARBA00022473"/>
    </source>
</evidence>
<feature type="non-terminal residue" evidence="10">
    <location>
        <position position="1"/>
    </location>
</feature>
<protein>
    <recommendedName>
        <fullName evidence="9">Homeobox domain-containing protein</fullName>
    </recommendedName>
</protein>
<gene>
    <name evidence="10" type="ORF">MSPICULIGERA_LOCUS2275</name>
</gene>
<feature type="domain" description="Homeobox" evidence="9">
    <location>
        <begin position="14"/>
        <end position="81"/>
    </location>
</feature>
<evidence type="ECO:0000259" key="9">
    <source>
        <dbReference type="PROSITE" id="PS50071"/>
    </source>
</evidence>
<keyword evidence="11" id="KW-1185">Reference proteome</keyword>
<feature type="DNA-binding region" description="Homeobox" evidence="6">
    <location>
        <begin position="16"/>
        <end position="82"/>
    </location>
</feature>
<dbReference type="InterPro" id="IPR001356">
    <property type="entry name" value="HD"/>
</dbReference>